<reference evidence="1 2" key="1">
    <citation type="submission" date="2024-06" db="EMBL/GenBank/DDBJ databases">
        <title>Novosphingobium rhizovicinus M1R2S20.</title>
        <authorList>
            <person name="Sun J.-Q."/>
        </authorList>
    </citation>
    <scope>NUCLEOTIDE SEQUENCE [LARGE SCALE GENOMIC DNA]</scope>
    <source>
        <strain evidence="1 2">M1R2S20</strain>
    </source>
</reference>
<keyword evidence="2" id="KW-1185">Reference proteome</keyword>
<protein>
    <submittedName>
        <fullName evidence="1">UPF0149 family protein</fullName>
    </submittedName>
</protein>
<sequence>MSSSSRFKRPKKPRKARTLTHEKLEEWLGSRGNPMPGVSMIDGYLAALVVSPQFIPPEEWLRPIVGEGIAWAPDGSMEEVVRNTIFQRYSQIGATLSGGPKRYAPIYMRTDDGEVLLEQFANGFYLGMRRSIDDWKPHISNPEIGRPLTAILGHCTTMMPEDQRQRALQGQATEVLAQSWQVVPELIEMLHVRLAGARNVEIR</sequence>
<name>A0ABV3RDU1_9SPHN</name>
<dbReference type="InterPro" id="IPR011978">
    <property type="entry name" value="YgfB-like"/>
</dbReference>
<dbReference type="InterPro" id="IPR036255">
    <property type="entry name" value="YgfB-like_sf"/>
</dbReference>
<dbReference type="RefSeq" id="WP_367773471.1">
    <property type="nucleotide sequence ID" value="NZ_JBFNXR010000038.1"/>
</dbReference>
<dbReference type="EMBL" id="JBFNXR010000038">
    <property type="protein sequence ID" value="MEW9855665.1"/>
    <property type="molecule type" value="Genomic_DNA"/>
</dbReference>
<dbReference type="NCBIfam" id="TIGR02292">
    <property type="entry name" value="ygfB_yecA"/>
    <property type="match status" value="1"/>
</dbReference>
<evidence type="ECO:0000313" key="2">
    <source>
        <dbReference type="Proteomes" id="UP001556118"/>
    </source>
</evidence>
<dbReference type="Proteomes" id="UP001556118">
    <property type="component" value="Unassembled WGS sequence"/>
</dbReference>
<accession>A0ABV3RDU1</accession>
<dbReference type="Pfam" id="PF03695">
    <property type="entry name" value="UPF0149"/>
    <property type="match status" value="1"/>
</dbReference>
<proteinExistence type="predicted"/>
<comment type="caution">
    <text evidence="1">The sequence shown here is derived from an EMBL/GenBank/DDBJ whole genome shotgun (WGS) entry which is preliminary data.</text>
</comment>
<organism evidence="1 2">
    <name type="scientific">Novosphingobium rhizovicinum</name>
    <dbReference type="NCBI Taxonomy" id="3228928"/>
    <lineage>
        <taxon>Bacteria</taxon>
        <taxon>Pseudomonadati</taxon>
        <taxon>Pseudomonadota</taxon>
        <taxon>Alphaproteobacteria</taxon>
        <taxon>Sphingomonadales</taxon>
        <taxon>Sphingomonadaceae</taxon>
        <taxon>Novosphingobium</taxon>
    </lineage>
</organism>
<gene>
    <name evidence="1" type="ORF">ABUH87_10910</name>
</gene>
<dbReference type="SUPFAM" id="SSF101327">
    <property type="entry name" value="YgfB-like"/>
    <property type="match status" value="1"/>
</dbReference>
<evidence type="ECO:0000313" key="1">
    <source>
        <dbReference type="EMBL" id="MEW9855665.1"/>
    </source>
</evidence>